<gene>
    <name evidence="2" type="ORF">NB063_27030</name>
</gene>
<evidence type="ECO:0000313" key="3">
    <source>
        <dbReference type="Proteomes" id="UP001202961"/>
    </source>
</evidence>
<organism evidence="2 3">
    <name type="scientific">Aporhodopirellula aestuarii</name>
    <dbReference type="NCBI Taxonomy" id="2950107"/>
    <lineage>
        <taxon>Bacteria</taxon>
        <taxon>Pseudomonadati</taxon>
        <taxon>Planctomycetota</taxon>
        <taxon>Planctomycetia</taxon>
        <taxon>Pirellulales</taxon>
        <taxon>Pirellulaceae</taxon>
        <taxon>Aporhodopirellula</taxon>
    </lineage>
</organism>
<comment type="caution">
    <text evidence="2">The sequence shown here is derived from an EMBL/GenBank/DDBJ whole genome shotgun (WGS) entry which is preliminary data.</text>
</comment>
<dbReference type="Proteomes" id="UP001202961">
    <property type="component" value="Unassembled WGS sequence"/>
</dbReference>
<evidence type="ECO:0000256" key="1">
    <source>
        <dbReference type="SAM" id="SignalP"/>
    </source>
</evidence>
<reference evidence="2 3" key="1">
    <citation type="journal article" date="2022" name="Syst. Appl. Microbiol.">
        <title>Rhodopirellula aestuarii sp. nov., a novel member of the genus Rhodopirellula isolated from brackish sediments collected in the Tagus River estuary, Portugal.</title>
        <authorList>
            <person name="Vitorino I.R."/>
            <person name="Klimek D."/>
            <person name="Calusinska M."/>
            <person name="Lobo-da-Cunha A."/>
            <person name="Vasconcelos V."/>
            <person name="Lage O.M."/>
        </authorList>
    </citation>
    <scope>NUCLEOTIDE SEQUENCE [LARGE SCALE GENOMIC DNA]</scope>
    <source>
        <strain evidence="2 3">ICT_H3.1</strain>
    </source>
</reference>
<keyword evidence="3" id="KW-1185">Reference proteome</keyword>
<dbReference type="EMBL" id="JAMQBK010000083">
    <property type="protein sequence ID" value="MCM2374288.1"/>
    <property type="molecule type" value="Genomic_DNA"/>
</dbReference>
<accession>A0ABT0UD37</accession>
<feature type="chain" id="PRO_5047135615" description="Secreted protein" evidence="1">
    <location>
        <begin position="24"/>
        <end position="94"/>
    </location>
</feature>
<feature type="signal peptide" evidence="1">
    <location>
        <begin position="1"/>
        <end position="23"/>
    </location>
</feature>
<name>A0ABT0UD37_9BACT</name>
<evidence type="ECO:0008006" key="4">
    <source>
        <dbReference type="Google" id="ProtNLM"/>
    </source>
</evidence>
<dbReference type="RefSeq" id="WP_250932177.1">
    <property type="nucleotide sequence ID" value="NZ_JAMQBK010000083.1"/>
</dbReference>
<sequence>MLRPILFITALSLVLVAANDAKASSPTGWSPIIIPTGVYRERIKSTPIHQRPGRPLHVYGNTVRLIRNSRVSNEPIRPLRQIFLGSSTRVRSGR</sequence>
<evidence type="ECO:0000313" key="2">
    <source>
        <dbReference type="EMBL" id="MCM2374288.1"/>
    </source>
</evidence>
<keyword evidence="1" id="KW-0732">Signal</keyword>
<proteinExistence type="predicted"/>
<protein>
    <recommendedName>
        <fullName evidence="4">Secreted protein</fullName>
    </recommendedName>
</protein>